<keyword evidence="2" id="KW-1185">Reference proteome</keyword>
<sequence>MVWFLIKDSLPIKALLLLLIGLLIAWQGWTAVSIIALSIAVDGILAYYQQRNTTKWTTCNDILALLAIGNDGNLRVGMEKASNPQSVKVELQQDNRYGYLQITLSNNGPLHYRFPLNQLEPLQQWFSTELPDITIAHQLKS</sequence>
<dbReference type="EMBL" id="FNRM01000005">
    <property type="protein sequence ID" value="SEA66569.1"/>
    <property type="molecule type" value="Genomic_DNA"/>
</dbReference>
<dbReference type="OrthoDB" id="5769783at2"/>
<gene>
    <name evidence="1" type="ORF">SAMN04488051_10526</name>
</gene>
<proteinExistence type="predicted"/>
<name>A0A1H4D2A7_ALKAM</name>
<protein>
    <submittedName>
        <fullName evidence="1">Uncharacterized protein</fullName>
    </submittedName>
</protein>
<accession>A0A1H4D2A7</accession>
<evidence type="ECO:0000313" key="2">
    <source>
        <dbReference type="Proteomes" id="UP000198773"/>
    </source>
</evidence>
<evidence type="ECO:0000313" key="1">
    <source>
        <dbReference type="EMBL" id="SEA66569.1"/>
    </source>
</evidence>
<dbReference type="RefSeq" id="WP_091342681.1">
    <property type="nucleotide sequence ID" value="NZ_FNRM01000005.1"/>
</dbReference>
<dbReference type="STRING" id="152573.SAMN04488051_10526"/>
<dbReference type="Proteomes" id="UP000198773">
    <property type="component" value="Unassembled WGS sequence"/>
</dbReference>
<reference evidence="1 2" key="1">
    <citation type="submission" date="2016-10" db="EMBL/GenBank/DDBJ databases">
        <authorList>
            <person name="de Groot N.N."/>
        </authorList>
    </citation>
    <scope>NUCLEOTIDE SEQUENCE [LARGE SCALE GENOMIC DNA]</scope>
    <source>
        <strain evidence="1 2">CGMCC 1.3430</strain>
    </source>
</reference>
<dbReference type="AlphaFoldDB" id="A0A1H4D2A7"/>
<organism evidence="1 2">
    <name type="scientific">Alkalimonas amylolytica</name>
    <dbReference type="NCBI Taxonomy" id="152573"/>
    <lineage>
        <taxon>Bacteria</taxon>
        <taxon>Pseudomonadati</taxon>
        <taxon>Pseudomonadota</taxon>
        <taxon>Gammaproteobacteria</taxon>
        <taxon>Alkalimonas</taxon>
    </lineage>
</organism>